<evidence type="ECO:0000256" key="9">
    <source>
        <dbReference type="ARBA" id="ARBA00023136"/>
    </source>
</evidence>
<feature type="transmembrane region" description="Helical" evidence="12">
    <location>
        <begin position="1061"/>
        <end position="1084"/>
    </location>
</feature>
<feature type="transmembrane region" description="Helical" evidence="12">
    <location>
        <begin position="481"/>
        <end position="499"/>
    </location>
</feature>
<keyword evidence="6" id="KW-0547">Nucleotide-binding</keyword>
<name>A0ABD1H6P1_SALDI</name>
<evidence type="ECO:0000256" key="12">
    <source>
        <dbReference type="SAM" id="Phobius"/>
    </source>
</evidence>
<dbReference type="SUPFAM" id="SSF90123">
    <property type="entry name" value="ABC transporter transmembrane region"/>
    <property type="match status" value="3"/>
</dbReference>
<keyword evidence="7" id="KW-0067">ATP-binding</keyword>
<dbReference type="PANTHER" id="PTHR24223">
    <property type="entry name" value="ATP-BINDING CASSETTE SUB-FAMILY C"/>
    <property type="match status" value="1"/>
</dbReference>
<evidence type="ECO:0000256" key="3">
    <source>
        <dbReference type="ARBA" id="ARBA00012191"/>
    </source>
</evidence>
<evidence type="ECO:0000259" key="14">
    <source>
        <dbReference type="PROSITE" id="PS50929"/>
    </source>
</evidence>
<dbReference type="InterPro" id="IPR027417">
    <property type="entry name" value="P-loop_NTPase"/>
</dbReference>
<feature type="transmembrane region" description="Helical" evidence="12">
    <location>
        <begin position="670"/>
        <end position="690"/>
    </location>
</feature>
<feature type="transmembrane region" description="Helical" evidence="12">
    <location>
        <begin position="562"/>
        <end position="590"/>
    </location>
</feature>
<dbReference type="EC" id="7.6.2.2" evidence="3"/>
<feature type="domain" description="ABC transmembrane type-1" evidence="14">
    <location>
        <begin position="1033"/>
        <end position="1291"/>
    </location>
</feature>
<dbReference type="InterPro" id="IPR044746">
    <property type="entry name" value="ABCC_6TM_D1"/>
</dbReference>
<feature type="domain" description="ABC transporter" evidence="13">
    <location>
        <begin position="1296"/>
        <end position="1499"/>
    </location>
</feature>
<dbReference type="GO" id="GO:0005524">
    <property type="term" value="F:ATP binding"/>
    <property type="evidence" value="ECO:0007669"/>
    <property type="project" value="UniProtKB-KW"/>
</dbReference>
<dbReference type="PROSITE" id="PS50929">
    <property type="entry name" value="ABC_TM1F"/>
    <property type="match status" value="3"/>
</dbReference>
<evidence type="ECO:0000256" key="8">
    <source>
        <dbReference type="ARBA" id="ARBA00022989"/>
    </source>
</evidence>
<protein>
    <recommendedName>
        <fullName evidence="3">ABC-type xenobiotic transporter</fullName>
        <ecNumber evidence="3">7.6.2.2</ecNumber>
    </recommendedName>
</protein>
<dbReference type="SUPFAM" id="SSF52540">
    <property type="entry name" value="P-loop containing nucleoside triphosphate hydrolases"/>
    <property type="match status" value="2"/>
</dbReference>
<dbReference type="Pfam" id="PF00664">
    <property type="entry name" value="ABC_membrane"/>
    <property type="match status" value="3"/>
</dbReference>
<dbReference type="InterPro" id="IPR003593">
    <property type="entry name" value="AAA+_ATPase"/>
</dbReference>
<feature type="domain" description="ABC transporter" evidence="13">
    <location>
        <begin position="743"/>
        <end position="983"/>
    </location>
</feature>
<keyword evidence="4" id="KW-0813">Transport</keyword>
<dbReference type="Gene3D" id="1.20.1560.10">
    <property type="entry name" value="ABC transporter type 1, transmembrane domain"/>
    <property type="match status" value="3"/>
</dbReference>
<dbReference type="GO" id="GO:0016020">
    <property type="term" value="C:membrane"/>
    <property type="evidence" value="ECO:0007669"/>
    <property type="project" value="UniProtKB-SubCell"/>
</dbReference>
<feature type="domain" description="ABC transmembrane type-1" evidence="14">
    <location>
        <begin position="445"/>
        <end position="726"/>
    </location>
</feature>
<feature type="transmembrane region" description="Helical" evidence="12">
    <location>
        <begin position="1025"/>
        <end position="1049"/>
    </location>
</feature>
<dbReference type="CDD" id="cd03250">
    <property type="entry name" value="ABCC_MRP_domain1"/>
    <property type="match status" value="1"/>
</dbReference>
<dbReference type="InterPro" id="IPR017871">
    <property type="entry name" value="ABC_transporter-like_CS"/>
</dbReference>
<feature type="transmembrane region" description="Helical" evidence="12">
    <location>
        <begin position="1141"/>
        <end position="1172"/>
    </location>
</feature>
<evidence type="ECO:0000256" key="7">
    <source>
        <dbReference type="ARBA" id="ARBA00022840"/>
    </source>
</evidence>
<dbReference type="CDD" id="cd18580">
    <property type="entry name" value="ABC_6TM_ABCC_D2"/>
    <property type="match status" value="1"/>
</dbReference>
<dbReference type="EMBL" id="JBEAFC010000007">
    <property type="protein sequence ID" value="KAL1551645.1"/>
    <property type="molecule type" value="Genomic_DNA"/>
</dbReference>
<dbReference type="FunFam" id="3.40.50.300:FF:000163">
    <property type="entry name" value="Multidrug resistance-associated protein member 4"/>
    <property type="match status" value="1"/>
</dbReference>
<dbReference type="Pfam" id="PF00005">
    <property type="entry name" value="ABC_tran"/>
    <property type="match status" value="2"/>
</dbReference>
<dbReference type="PANTHER" id="PTHR24223:SF108">
    <property type="entry name" value="ABC TRANSPORTER C FAMILY MEMBER 8"/>
    <property type="match status" value="1"/>
</dbReference>
<dbReference type="Proteomes" id="UP001567538">
    <property type="component" value="Unassembled WGS sequence"/>
</dbReference>
<dbReference type="InterPro" id="IPR050173">
    <property type="entry name" value="ABC_transporter_C-like"/>
</dbReference>
<evidence type="ECO:0000256" key="1">
    <source>
        <dbReference type="ARBA" id="ARBA00004141"/>
    </source>
</evidence>
<keyword evidence="16" id="KW-1185">Reference proteome</keyword>
<comment type="similarity">
    <text evidence="2">Belongs to the ABC transporter superfamily. ABCC family. Conjugate transporter (TC 3.A.1.208) subfamily.</text>
</comment>
<dbReference type="PROSITE" id="PS00211">
    <property type="entry name" value="ABC_TRANSPORTER_1"/>
    <property type="match status" value="1"/>
</dbReference>
<evidence type="ECO:0000256" key="5">
    <source>
        <dbReference type="ARBA" id="ARBA00022692"/>
    </source>
</evidence>
<dbReference type="FunFam" id="3.40.50.300:FF:000508">
    <property type="entry name" value="ABC transporter C family member 5"/>
    <property type="match status" value="1"/>
</dbReference>
<keyword evidence="5 12" id="KW-0812">Transmembrane</keyword>
<feature type="transmembrane region" description="Helical" evidence="12">
    <location>
        <begin position="317"/>
        <end position="334"/>
    </location>
</feature>
<feature type="transmembrane region" description="Helical" evidence="12">
    <location>
        <begin position="1096"/>
        <end position="1121"/>
    </location>
</feature>
<reference evidence="15 16" key="1">
    <citation type="submission" date="2024-06" db="EMBL/GenBank/DDBJ databases">
        <title>A chromosome level genome sequence of Diviner's sage (Salvia divinorum).</title>
        <authorList>
            <person name="Ford S.A."/>
            <person name="Ro D.-K."/>
            <person name="Ness R.W."/>
            <person name="Phillips M.A."/>
        </authorList>
    </citation>
    <scope>NUCLEOTIDE SEQUENCE [LARGE SCALE GENOMIC DNA]</scope>
    <source>
        <strain evidence="15">SAF-2024a</strain>
        <tissue evidence="15">Leaf</tissue>
    </source>
</reference>
<dbReference type="InterPro" id="IPR011527">
    <property type="entry name" value="ABC1_TM_dom"/>
</dbReference>
<feature type="compositionally biased region" description="Basic and acidic residues" evidence="11">
    <location>
        <begin position="75"/>
        <end position="93"/>
    </location>
</feature>
<keyword evidence="8 12" id="KW-1133">Transmembrane helix</keyword>
<proteinExistence type="inferred from homology"/>
<dbReference type="InterPro" id="IPR044726">
    <property type="entry name" value="ABCC_6TM_D2"/>
</dbReference>
<evidence type="ECO:0000256" key="4">
    <source>
        <dbReference type="ARBA" id="ARBA00022448"/>
    </source>
</evidence>
<evidence type="ECO:0000256" key="10">
    <source>
        <dbReference type="ARBA" id="ARBA00034018"/>
    </source>
</evidence>
<dbReference type="CDD" id="cd18579">
    <property type="entry name" value="ABC_6TM_ABCC_D1"/>
    <property type="match status" value="1"/>
</dbReference>
<feature type="domain" description="ABC transmembrane type-1" evidence="14">
    <location>
        <begin position="136"/>
        <end position="263"/>
    </location>
</feature>
<dbReference type="CDD" id="cd03244">
    <property type="entry name" value="ABCC_MRP_domain2"/>
    <property type="match status" value="1"/>
</dbReference>
<keyword evidence="9 12" id="KW-0472">Membrane</keyword>
<feature type="transmembrane region" description="Helical" evidence="12">
    <location>
        <begin position="241"/>
        <end position="265"/>
    </location>
</feature>
<comment type="caution">
    <text evidence="15">The sequence shown here is derived from an EMBL/GenBank/DDBJ whole genome shotgun (WGS) entry which is preliminary data.</text>
</comment>
<feature type="transmembrane region" description="Helical" evidence="12">
    <location>
        <begin position="285"/>
        <end position="305"/>
    </location>
</feature>
<feature type="region of interest" description="Disordered" evidence="11">
    <location>
        <begin position="75"/>
        <end position="96"/>
    </location>
</feature>
<comment type="subcellular location">
    <subcellularLocation>
        <location evidence="1">Membrane</location>
        <topology evidence="1">Multi-pass membrane protein</topology>
    </subcellularLocation>
</comment>
<dbReference type="Gene3D" id="3.40.50.300">
    <property type="entry name" value="P-loop containing nucleotide triphosphate hydrolases"/>
    <property type="match status" value="4"/>
</dbReference>
<accession>A0ABD1H6P1</accession>
<gene>
    <name evidence="15" type="ORF">AAHA92_19461</name>
</gene>
<organism evidence="15 16">
    <name type="scientific">Salvia divinorum</name>
    <name type="common">Maria pastora</name>
    <name type="synonym">Diviner's sage</name>
    <dbReference type="NCBI Taxonomy" id="28513"/>
    <lineage>
        <taxon>Eukaryota</taxon>
        <taxon>Viridiplantae</taxon>
        <taxon>Streptophyta</taxon>
        <taxon>Embryophyta</taxon>
        <taxon>Tracheophyta</taxon>
        <taxon>Spermatophyta</taxon>
        <taxon>Magnoliopsida</taxon>
        <taxon>eudicotyledons</taxon>
        <taxon>Gunneridae</taxon>
        <taxon>Pentapetalae</taxon>
        <taxon>asterids</taxon>
        <taxon>lamiids</taxon>
        <taxon>Lamiales</taxon>
        <taxon>Lamiaceae</taxon>
        <taxon>Nepetoideae</taxon>
        <taxon>Mentheae</taxon>
        <taxon>Salviinae</taxon>
        <taxon>Salvia</taxon>
        <taxon>Salvia subgen. Calosphace</taxon>
    </lineage>
</organism>
<feature type="transmembrane region" description="Helical" evidence="12">
    <location>
        <begin position="439"/>
        <end position="469"/>
    </location>
</feature>
<evidence type="ECO:0000313" key="16">
    <source>
        <dbReference type="Proteomes" id="UP001567538"/>
    </source>
</evidence>
<evidence type="ECO:0000256" key="6">
    <source>
        <dbReference type="ARBA" id="ARBA00022741"/>
    </source>
</evidence>
<dbReference type="PROSITE" id="PS50893">
    <property type="entry name" value="ABC_TRANSPORTER_2"/>
    <property type="match status" value="2"/>
</dbReference>
<feature type="transmembrane region" description="Helical" evidence="12">
    <location>
        <begin position="165"/>
        <end position="188"/>
    </location>
</feature>
<dbReference type="GO" id="GO:0008559">
    <property type="term" value="F:ABC-type xenobiotic transporter activity"/>
    <property type="evidence" value="ECO:0007669"/>
    <property type="project" value="UniProtKB-EC"/>
</dbReference>
<evidence type="ECO:0000313" key="15">
    <source>
        <dbReference type="EMBL" id="KAL1551645.1"/>
    </source>
</evidence>
<evidence type="ECO:0000256" key="11">
    <source>
        <dbReference type="SAM" id="MobiDB-lite"/>
    </source>
</evidence>
<evidence type="ECO:0000259" key="13">
    <source>
        <dbReference type="PROSITE" id="PS50893"/>
    </source>
</evidence>
<dbReference type="FunFam" id="1.20.1560.10:FF:000003">
    <property type="entry name" value="ABC transporter C family member 10"/>
    <property type="match status" value="1"/>
</dbReference>
<dbReference type="InterPro" id="IPR003439">
    <property type="entry name" value="ABC_transporter-like_ATP-bd"/>
</dbReference>
<feature type="transmembrane region" description="Helical" evidence="12">
    <location>
        <begin position="129"/>
        <end position="153"/>
    </location>
</feature>
<evidence type="ECO:0000256" key="2">
    <source>
        <dbReference type="ARBA" id="ARBA00009726"/>
    </source>
</evidence>
<dbReference type="InterPro" id="IPR036640">
    <property type="entry name" value="ABC1_TM_sf"/>
</dbReference>
<feature type="transmembrane region" description="Helical" evidence="12">
    <location>
        <begin position="200"/>
        <end position="221"/>
    </location>
</feature>
<dbReference type="SMART" id="SM00382">
    <property type="entry name" value="AAA"/>
    <property type="match status" value="2"/>
</dbReference>
<sequence>MIALAKKTVILVTHQVEFLNTVDKILVVEGGKFTQSGLYKELLIGGTAFEQLVIAHTSSIGSFDDTYGLNQHEHRVEPTNQKEEAVDKEERDGGIVTNPKTQLTEEEEIGVGDVGWKAFSHYILTSKGLIFACCTVVAQCGFVAFQGTASFWLAFSVQNPEKSSIYVVGIYTLISMLSAVFVYFRALFAILLGLKASKSFFSGFTNSIFNAPMLFFDSTPVGRILTRASSDLSVLDFDIPMAFQFVLAASVEIVSTIGIMAYVCFGRGLVWTTIAVSVIVRGSRVIAVVKSVWWIVFFLLISAFNIVELVKFHDIEILELAPWLANLLLLFCGLRNLQGIVSQQVLDLDSSFSESLLVRTSGEGCFDLDEASLLSILLFSWIDPLLKLGSSKSLNLDDIPSLGSEDEALLAYKSFGDAWCVLEEEKGAKNSTFWAIARVYWKCMVLAGICLFLRTVCVVATPLFLYAFVNYSNLEEKDLKKGVFLVGLLVVLKVVESLSNRQFYFYSRRIGMRMRSALMVAVYQKQLKHSTLGRQRHSAGEIVNYISVDAYRMGESVMWFHVGWASVVQLFLAIAVISSVVGLGVVPGLVPFAFCGLMNVPFARLLQKFQTEFMVAQDKRLRSFSEILNNMKIIKLQSWETNFKKLVESCRQSEFKWLSKTQYMKSYGTVLYWMSPTIVSSAIFFGCVLFKSALLDAGTVFTVMAALRTMSEPVRFIPEALSFLIQVKVSFERINTFLLEDELKQDDVRRCGERDLVHSICIQGGCFSWDAEATSLTLEDITVEARRGEKIAVCGPVGAGKSSLLHAVLGEIPKISGNVSVLGSVAYVSQGSWIQSGTICDNILFGKAMDKARYEEAIRACALDKDIENFDYGDLTEIGQRGLNLSVGQKQRVQLARAVYNDADIYLLDDPFSAVDAHTAAALFNGCVMTALAKKTVILVTHQVEFLNTVDKILVVEGGKVTQSGRYEELLIGGTTFEQLVFAHTSSIGSFDDTYGSNQHEHRVEPANQIEEAADKEERDGGIGLIFACCTGVAQCGFVAFQGAASFWLAFSVQNPEKSSVYVVGIYTLISMLSAVFVYFRALFAILLGLKASKSFFSAFTNSIFNAPMLFFDSTPVGRILTRASSDLSVLDFDIPMGFQFVLAASVEIVSTIGIMAYVTWQVLIVGLFAVVSSKYIQGYYQKSAGELMRVNGTTKAPVMNYASETALGVATIRAFGVSDKFFSNYLKLVDRDAKVFLSSNAALEWLVLRTEALQNLTLFTSAIFLVIFPNSYIAPGLVGLSLSYAFALTGTQGRIELLELKIRYRPNTPVVLKGITCTFEEGKRVGVVGRTGSLRDLRLRLSIIPQEPTLFRGSVRTNLDPLGLYSDDEIWKALEKCQLKSTISELPNLLESSVSDEGENWSMGQRQLFCLGRVLLKRNKILVLDEATASIDSNTDSVLQRIIREEFSDCTVITVAHRVPTVIDSDMVLVLSYGKLVEYDEPSRLMEINSAFSKLVAEYWSSCKKNH</sequence>
<comment type="catalytic activity">
    <reaction evidence="10">
        <text>ATP + H2O + xenobioticSide 1 = ADP + phosphate + xenobioticSide 2.</text>
        <dbReference type="EC" id="7.6.2.2"/>
    </reaction>
</comment>